<dbReference type="Proteomes" id="UP000239471">
    <property type="component" value="Unassembled WGS sequence"/>
</dbReference>
<evidence type="ECO:0000313" key="1">
    <source>
        <dbReference type="EMBL" id="PRR84553.1"/>
    </source>
</evidence>
<sequence length="96" mass="10697">MSKNKLALEIVNNLRQLAKSIETFLEEIQPDENTLTATPQKSEPITLETVRGVLASRSQGGKQPEVKALITKYGAKKLTDIDPARYEDLLKEAEVM</sequence>
<proteinExistence type="predicted"/>
<name>A0A2T0BL34_9CLOT</name>
<protein>
    <recommendedName>
        <fullName evidence="3">rRNA biogenesis protein rrp5</fullName>
    </recommendedName>
</protein>
<dbReference type="AlphaFoldDB" id="A0A2T0BL34"/>
<keyword evidence="2" id="KW-1185">Reference proteome</keyword>
<accession>A0A2T0BL34</accession>
<evidence type="ECO:0008006" key="3">
    <source>
        <dbReference type="Google" id="ProtNLM"/>
    </source>
</evidence>
<dbReference type="EMBL" id="PVXQ01000001">
    <property type="protein sequence ID" value="PRR84553.1"/>
    <property type="molecule type" value="Genomic_DNA"/>
</dbReference>
<comment type="caution">
    <text evidence="1">The sequence shown here is derived from an EMBL/GenBank/DDBJ whole genome shotgun (WGS) entry which is preliminary data.</text>
</comment>
<dbReference type="RefSeq" id="WP_106058134.1">
    <property type="nucleotide sequence ID" value="NZ_PVXQ01000001.1"/>
</dbReference>
<organism evidence="1 2">
    <name type="scientific">Clostridium vincentii</name>
    <dbReference type="NCBI Taxonomy" id="52704"/>
    <lineage>
        <taxon>Bacteria</taxon>
        <taxon>Bacillati</taxon>
        <taxon>Bacillota</taxon>
        <taxon>Clostridia</taxon>
        <taxon>Eubacteriales</taxon>
        <taxon>Clostridiaceae</taxon>
        <taxon>Clostridium</taxon>
    </lineage>
</organism>
<dbReference type="OrthoDB" id="1667378at2"/>
<reference evidence="1 2" key="1">
    <citation type="submission" date="2018-03" db="EMBL/GenBank/DDBJ databases">
        <title>Genome sequence of Clostridium vincentii DSM 10228.</title>
        <authorList>
            <person name="Poehlein A."/>
            <person name="Daniel R."/>
        </authorList>
    </citation>
    <scope>NUCLEOTIDE SEQUENCE [LARGE SCALE GENOMIC DNA]</scope>
    <source>
        <strain evidence="1 2">DSM 10228</strain>
    </source>
</reference>
<gene>
    <name evidence="1" type="ORF">CLVI_00760</name>
</gene>
<evidence type="ECO:0000313" key="2">
    <source>
        <dbReference type="Proteomes" id="UP000239471"/>
    </source>
</evidence>